<evidence type="ECO:0000256" key="1">
    <source>
        <dbReference type="SAM" id="MobiDB-lite"/>
    </source>
</evidence>
<feature type="region of interest" description="Disordered" evidence="1">
    <location>
        <begin position="195"/>
        <end position="217"/>
    </location>
</feature>
<evidence type="ECO:0000259" key="2">
    <source>
        <dbReference type="Pfam" id="PF02698"/>
    </source>
</evidence>
<sequence>MNAGVDADPDLIETDSGLIRPADLIIIFGTPHWTPAEVAVDLFTRDLAPRILATGGSSRHDGRLCESEMHRDLMVARGVPEDRILCETASATTLENAVNARAVIDRLGPVHSVIAVVKWYHRRALVHLAEQVPSLERIYTAAYEPFNGETRRGMTRRTWQETSPKSVRRETAYLRTMIAEGRDVLERTDAGWIRSPGRARAGAAGDPSDRRGSVRPS</sequence>
<keyword evidence="4" id="KW-1185">Reference proteome</keyword>
<comment type="caution">
    <text evidence="3">The sequence shown here is derived from an EMBL/GenBank/DDBJ whole genome shotgun (WGS) entry which is preliminary data.</text>
</comment>
<dbReference type="InterPro" id="IPR014729">
    <property type="entry name" value="Rossmann-like_a/b/a_fold"/>
</dbReference>
<dbReference type="PATRIC" id="fig|396014.3.peg.2148"/>
<dbReference type="eggNOG" id="COG1434">
    <property type="taxonomic scope" value="Bacteria"/>
</dbReference>
<dbReference type="AlphaFoldDB" id="Z9JS21"/>
<evidence type="ECO:0000313" key="4">
    <source>
        <dbReference type="Proteomes" id="UP000023067"/>
    </source>
</evidence>
<dbReference type="Gene3D" id="3.40.50.620">
    <property type="entry name" value="HUPs"/>
    <property type="match status" value="1"/>
</dbReference>
<dbReference type="EMBL" id="JDYK01000010">
    <property type="protein sequence ID" value="EWS80999.1"/>
    <property type="molecule type" value="Genomic_DNA"/>
</dbReference>
<accession>Z9JS21</accession>
<dbReference type="Pfam" id="PF02698">
    <property type="entry name" value="DUF218"/>
    <property type="match status" value="1"/>
</dbReference>
<dbReference type="PANTHER" id="PTHR30336:SF20">
    <property type="entry name" value="DUF218 DOMAIN-CONTAINING PROTEIN"/>
    <property type="match status" value="1"/>
</dbReference>
<reference evidence="3 4" key="1">
    <citation type="submission" date="2014-02" db="EMBL/GenBank/DDBJ databases">
        <title>Genome sequence of Brachybacterium phenoliresistens strain W13A50.</title>
        <authorList>
            <person name="Wang X."/>
        </authorList>
    </citation>
    <scope>NUCLEOTIDE SEQUENCE [LARGE SCALE GENOMIC DNA]</scope>
    <source>
        <strain evidence="3 4">W13A50</strain>
    </source>
</reference>
<dbReference type="PANTHER" id="PTHR30336">
    <property type="entry name" value="INNER MEMBRANE PROTEIN, PROBABLE PERMEASE"/>
    <property type="match status" value="1"/>
</dbReference>
<gene>
    <name evidence="3" type="ORF">BF93_00545</name>
</gene>
<dbReference type="InterPro" id="IPR051599">
    <property type="entry name" value="Cell_Envelope_Assoc"/>
</dbReference>
<dbReference type="HOGENOM" id="CLU_1270288_0_0_11"/>
<evidence type="ECO:0000313" key="3">
    <source>
        <dbReference type="EMBL" id="EWS80999.1"/>
    </source>
</evidence>
<feature type="compositionally biased region" description="Low complexity" evidence="1">
    <location>
        <begin position="195"/>
        <end position="206"/>
    </location>
</feature>
<name>Z9JS21_9MICO</name>
<feature type="domain" description="DUF218" evidence="2">
    <location>
        <begin position="23"/>
        <end position="158"/>
    </location>
</feature>
<feature type="compositionally biased region" description="Basic and acidic residues" evidence="1">
    <location>
        <begin position="207"/>
        <end position="217"/>
    </location>
</feature>
<dbReference type="RefSeq" id="WP_038372633.1">
    <property type="nucleotide sequence ID" value="NZ_BAAAOW010000004.1"/>
</dbReference>
<dbReference type="Proteomes" id="UP000023067">
    <property type="component" value="Unassembled WGS sequence"/>
</dbReference>
<dbReference type="GO" id="GO:0005886">
    <property type="term" value="C:plasma membrane"/>
    <property type="evidence" value="ECO:0007669"/>
    <property type="project" value="TreeGrafter"/>
</dbReference>
<organism evidence="3 4">
    <name type="scientific">Brachybacterium phenoliresistens</name>
    <dbReference type="NCBI Taxonomy" id="396014"/>
    <lineage>
        <taxon>Bacteria</taxon>
        <taxon>Bacillati</taxon>
        <taxon>Actinomycetota</taxon>
        <taxon>Actinomycetes</taxon>
        <taxon>Micrococcales</taxon>
        <taxon>Dermabacteraceae</taxon>
        <taxon>Brachybacterium</taxon>
    </lineage>
</organism>
<proteinExistence type="predicted"/>
<protein>
    <recommendedName>
        <fullName evidence="2">DUF218 domain-containing protein</fullName>
    </recommendedName>
</protein>
<dbReference type="InterPro" id="IPR003848">
    <property type="entry name" value="DUF218"/>
</dbReference>
<dbReference type="CDD" id="cd06259">
    <property type="entry name" value="YdcF-like"/>
    <property type="match status" value="1"/>
</dbReference>